<comment type="caution">
    <text evidence="1">The sequence shown here is derived from an EMBL/GenBank/DDBJ whole genome shotgun (WGS) entry which is preliminary data.</text>
</comment>
<dbReference type="Proteomes" id="UP000185809">
    <property type="component" value="Unassembled WGS sequence"/>
</dbReference>
<gene>
    <name evidence="1" type="ORF">A2995_01430</name>
</gene>
<organism evidence="1 2">
    <name type="scientific">Candidatus Nomurabacteria bacterium RIFCSPLOWO2_01_FULL_33_24</name>
    <dbReference type="NCBI Taxonomy" id="1801765"/>
    <lineage>
        <taxon>Bacteria</taxon>
        <taxon>Candidatus Nomuraibacteriota</taxon>
    </lineage>
</organism>
<sequence>MSINENQEVKVEVLELKIDVEGRAKNITQELNEKYFKGQPEVLTQDILEQYNQFMETGQEYYPIEGNRASRKFSNNKDVYESIVDAGAVLAATKINTLRTNDNKKEIDERLGVIAMNKTGWGKLKHLFN</sequence>
<dbReference type="AlphaFoldDB" id="A0A1F6X0P0"/>
<accession>A0A1F6X0P0</accession>
<protein>
    <submittedName>
        <fullName evidence="1">Uncharacterized protein</fullName>
    </submittedName>
</protein>
<reference evidence="1 2" key="1">
    <citation type="journal article" date="2016" name="Nat. Commun.">
        <title>Thousands of microbial genomes shed light on interconnected biogeochemical processes in an aquifer system.</title>
        <authorList>
            <person name="Anantharaman K."/>
            <person name="Brown C.T."/>
            <person name="Hug L.A."/>
            <person name="Sharon I."/>
            <person name="Castelle C.J."/>
            <person name="Probst A.J."/>
            <person name="Thomas B.C."/>
            <person name="Singh A."/>
            <person name="Wilkins M.J."/>
            <person name="Karaoz U."/>
            <person name="Brodie E.L."/>
            <person name="Williams K.H."/>
            <person name="Hubbard S.S."/>
            <person name="Banfield J.F."/>
        </authorList>
    </citation>
    <scope>NUCLEOTIDE SEQUENCE [LARGE SCALE GENOMIC DNA]</scope>
</reference>
<evidence type="ECO:0000313" key="1">
    <source>
        <dbReference type="EMBL" id="OGI87718.1"/>
    </source>
</evidence>
<dbReference type="EMBL" id="MFUP01000009">
    <property type="protein sequence ID" value="OGI87718.1"/>
    <property type="molecule type" value="Genomic_DNA"/>
</dbReference>
<evidence type="ECO:0000313" key="2">
    <source>
        <dbReference type="Proteomes" id="UP000185809"/>
    </source>
</evidence>
<name>A0A1F6X0P0_9BACT</name>
<proteinExistence type="predicted"/>